<evidence type="ECO:0008006" key="4">
    <source>
        <dbReference type="Google" id="ProtNLM"/>
    </source>
</evidence>
<evidence type="ECO:0000256" key="1">
    <source>
        <dbReference type="SAM" id="SignalP"/>
    </source>
</evidence>
<sequence>MVKVFFTVLACFLPALLWAQNDSSSVKYRPTDTIAKVDLIDIARSLFTIRTRTISANEKKKFYFSVLPVSSSGIANGKTLITSTTAGFYLGDRRTTYLSSITFTPYANFKGRYGLPIHSSIWLNNNAYNIQGDTRVLVYPQYTWGLGGGQHASDKFLVNYQYIRFYQSALKKITPYFFAGIGYNLDYYMDVESDNGTSKTFKEFTGYQFGTGQSSFSSGPSVNLLYDTRNNSINPLPGWYGNIIYRYSMEALGSNDNWQSLYVDVRKYLSLTTAPTKNMIAFWTYYWTSLSSGTPYLNLPSIGNDPYQRSGRGIAQNRYRGENLFYFETEYRRDITDNGLLGFVIFANANSASQAHLREFKYWNLAGGSGLRIKFNKKSDTNIGIDYGFSKNYSALILNLGEAF</sequence>
<reference evidence="2 3" key="1">
    <citation type="submission" date="2019-07" db="EMBL/GenBank/DDBJ databases">
        <authorList>
            <person name="Huq M.A."/>
        </authorList>
    </citation>
    <scope>NUCLEOTIDE SEQUENCE [LARGE SCALE GENOMIC DNA]</scope>
    <source>
        <strain evidence="2 3">MAH-19</strain>
    </source>
</reference>
<keyword evidence="1" id="KW-0732">Signal</keyword>
<feature type="signal peptide" evidence="1">
    <location>
        <begin position="1"/>
        <end position="19"/>
    </location>
</feature>
<gene>
    <name evidence="2" type="ORF">FO440_19725</name>
</gene>
<organism evidence="2 3">
    <name type="scientific">Mucilaginibacter corticis</name>
    <dbReference type="NCBI Taxonomy" id="2597670"/>
    <lineage>
        <taxon>Bacteria</taxon>
        <taxon>Pseudomonadati</taxon>
        <taxon>Bacteroidota</taxon>
        <taxon>Sphingobacteriia</taxon>
        <taxon>Sphingobacteriales</taxon>
        <taxon>Sphingobacteriaceae</taxon>
        <taxon>Mucilaginibacter</taxon>
    </lineage>
</organism>
<dbReference type="EMBL" id="VLPK01000004">
    <property type="protein sequence ID" value="TSJ38736.1"/>
    <property type="molecule type" value="Genomic_DNA"/>
</dbReference>
<dbReference type="AlphaFoldDB" id="A0A556MFN1"/>
<protein>
    <recommendedName>
        <fullName evidence="4">BamA/TamA family outer membrane protein</fullName>
    </recommendedName>
</protein>
<evidence type="ECO:0000313" key="3">
    <source>
        <dbReference type="Proteomes" id="UP000318733"/>
    </source>
</evidence>
<comment type="caution">
    <text evidence="2">The sequence shown here is derived from an EMBL/GenBank/DDBJ whole genome shotgun (WGS) entry which is preliminary data.</text>
</comment>
<feature type="chain" id="PRO_5021951022" description="BamA/TamA family outer membrane protein" evidence="1">
    <location>
        <begin position="20"/>
        <end position="404"/>
    </location>
</feature>
<evidence type="ECO:0000313" key="2">
    <source>
        <dbReference type="EMBL" id="TSJ38736.1"/>
    </source>
</evidence>
<dbReference type="Proteomes" id="UP000318733">
    <property type="component" value="Unassembled WGS sequence"/>
</dbReference>
<name>A0A556MFN1_9SPHI</name>
<dbReference type="Gene3D" id="2.40.160.50">
    <property type="entry name" value="membrane protein fhac: a member of the omp85/tpsb transporter family"/>
    <property type="match status" value="1"/>
</dbReference>
<proteinExistence type="predicted"/>
<dbReference type="RefSeq" id="WP_144250017.1">
    <property type="nucleotide sequence ID" value="NZ_VLPK01000004.1"/>
</dbReference>
<dbReference type="OrthoDB" id="621220at2"/>
<accession>A0A556MFN1</accession>
<keyword evidence="3" id="KW-1185">Reference proteome</keyword>